<accession>A0ABY3PK08</accession>
<dbReference type="InterPro" id="IPR046761">
    <property type="entry name" value="Tab2-like_C"/>
</dbReference>
<evidence type="ECO:0000259" key="2">
    <source>
        <dbReference type="Pfam" id="PF20429"/>
    </source>
</evidence>
<dbReference type="Proteomes" id="UP001054846">
    <property type="component" value="Chromosome"/>
</dbReference>
<dbReference type="EMBL" id="CP063845">
    <property type="protein sequence ID" value="UFP93982.1"/>
    <property type="molecule type" value="Genomic_DNA"/>
</dbReference>
<feature type="domain" description="RNA-binding protein Tab2/Atab2 C-terminal" evidence="2">
    <location>
        <begin position="124"/>
        <end position="268"/>
    </location>
</feature>
<evidence type="ECO:0000313" key="4">
    <source>
        <dbReference type="Proteomes" id="UP001054846"/>
    </source>
</evidence>
<name>A0ABY3PK08_9CYAN</name>
<dbReference type="InterPro" id="IPR009472">
    <property type="entry name" value="Tab2-like"/>
</dbReference>
<evidence type="ECO:0000313" key="3">
    <source>
        <dbReference type="EMBL" id="UFP93982.1"/>
    </source>
</evidence>
<dbReference type="PANTHER" id="PTHR34556:SF2">
    <property type="entry name" value="PROTEIN TAB2 HOMOLOG, CHLOROPLASTIC"/>
    <property type="match status" value="1"/>
</dbReference>
<organism evidence="3 4">
    <name type="scientific">Gloeobacter morelensis MG652769</name>
    <dbReference type="NCBI Taxonomy" id="2781736"/>
    <lineage>
        <taxon>Bacteria</taxon>
        <taxon>Bacillati</taxon>
        <taxon>Cyanobacteriota</taxon>
        <taxon>Cyanophyceae</taxon>
        <taxon>Gloeobacterales</taxon>
        <taxon>Gloeobacteraceae</taxon>
        <taxon>Gloeobacter</taxon>
        <taxon>Gloeobacter morelensis</taxon>
    </lineage>
</organism>
<feature type="domain" description="RNA-binding protein Tab2-like N-terminal" evidence="1">
    <location>
        <begin position="3"/>
        <end position="105"/>
    </location>
</feature>
<dbReference type="Pfam" id="PF06485">
    <property type="entry name" value="Tab2-like_N"/>
    <property type="match status" value="1"/>
</dbReference>
<dbReference type="RefSeq" id="WP_230841039.1">
    <property type="nucleotide sequence ID" value="NZ_CP063845.1"/>
</dbReference>
<sequence>MELWELDFYRCALVGADGQVRWELLVCTAEGNPLRAQFCAAGEANAVWLEAQLAELAASRGGPPLQIRAFRTATFNLAGPACRRLGIPLRHSRRAIAVQRWRAEREESQYPQMPDYRPLPPGAPQQKAVPAPIPDAQLPERWGFSALPGTELGQLRQLPIAHLEVPLLNGIDAPVPGVFLFSRRDRDLASWLAAREPVSLQYTQAEIDGLLLEAGLDERWILATFDDPGMRERGRQFAERLAASRGLHFLAVQPAEGSPQIAGFWLLQTPGG</sequence>
<dbReference type="InterPro" id="IPR046760">
    <property type="entry name" value="Tab2-like_N"/>
</dbReference>
<dbReference type="PANTHER" id="PTHR34556">
    <property type="match status" value="1"/>
</dbReference>
<gene>
    <name evidence="3" type="ORF">ISF26_19790</name>
</gene>
<protein>
    <submittedName>
        <fullName evidence="3">Tab2/Atab2 family RNA-binding protein</fullName>
    </submittedName>
</protein>
<keyword evidence="4" id="KW-1185">Reference proteome</keyword>
<reference evidence="3 4" key="1">
    <citation type="journal article" date="2021" name="Genome Biol. Evol.">
        <title>Complete Genome Sequencing of a Novel Gloeobacter Species from a Waterfall Cave in Mexico.</title>
        <authorList>
            <person name="Saw J.H."/>
            <person name="Cardona T."/>
            <person name="Montejano G."/>
        </authorList>
    </citation>
    <scope>NUCLEOTIDE SEQUENCE [LARGE SCALE GENOMIC DNA]</scope>
    <source>
        <strain evidence="3">MG652769</strain>
    </source>
</reference>
<dbReference type="Pfam" id="PF20429">
    <property type="entry name" value="Tab2-like_C"/>
    <property type="match status" value="1"/>
</dbReference>
<evidence type="ECO:0000259" key="1">
    <source>
        <dbReference type="Pfam" id="PF06485"/>
    </source>
</evidence>
<proteinExistence type="predicted"/>